<keyword evidence="1" id="KW-0812">Transmembrane</keyword>
<dbReference type="Proteomes" id="UP000314294">
    <property type="component" value="Unassembled WGS sequence"/>
</dbReference>
<evidence type="ECO:0000313" key="2">
    <source>
        <dbReference type="EMBL" id="TNN32646.1"/>
    </source>
</evidence>
<dbReference type="AlphaFoldDB" id="A0A4Z2EUN5"/>
<comment type="caution">
    <text evidence="2">The sequence shown here is derived from an EMBL/GenBank/DDBJ whole genome shotgun (WGS) entry which is preliminary data.</text>
</comment>
<proteinExistence type="predicted"/>
<organism evidence="2 3">
    <name type="scientific">Liparis tanakae</name>
    <name type="common">Tanaka's snailfish</name>
    <dbReference type="NCBI Taxonomy" id="230148"/>
    <lineage>
        <taxon>Eukaryota</taxon>
        <taxon>Metazoa</taxon>
        <taxon>Chordata</taxon>
        <taxon>Craniata</taxon>
        <taxon>Vertebrata</taxon>
        <taxon>Euteleostomi</taxon>
        <taxon>Actinopterygii</taxon>
        <taxon>Neopterygii</taxon>
        <taxon>Teleostei</taxon>
        <taxon>Neoteleostei</taxon>
        <taxon>Acanthomorphata</taxon>
        <taxon>Eupercaria</taxon>
        <taxon>Perciformes</taxon>
        <taxon>Cottioidei</taxon>
        <taxon>Cottales</taxon>
        <taxon>Liparidae</taxon>
        <taxon>Liparis</taxon>
    </lineage>
</organism>
<feature type="transmembrane region" description="Helical" evidence="1">
    <location>
        <begin position="12"/>
        <end position="29"/>
    </location>
</feature>
<evidence type="ECO:0000313" key="3">
    <source>
        <dbReference type="Proteomes" id="UP000314294"/>
    </source>
</evidence>
<name>A0A4Z2EUN5_9TELE</name>
<reference evidence="2 3" key="1">
    <citation type="submission" date="2019-03" db="EMBL/GenBank/DDBJ databases">
        <title>First draft genome of Liparis tanakae, snailfish: a comprehensive survey of snailfish specific genes.</title>
        <authorList>
            <person name="Kim W."/>
            <person name="Song I."/>
            <person name="Jeong J.-H."/>
            <person name="Kim D."/>
            <person name="Kim S."/>
            <person name="Ryu S."/>
            <person name="Song J.Y."/>
            <person name="Lee S.K."/>
        </authorList>
    </citation>
    <scope>NUCLEOTIDE SEQUENCE [LARGE SCALE GENOMIC DNA]</scope>
    <source>
        <tissue evidence="2">Muscle</tissue>
    </source>
</reference>
<protein>
    <submittedName>
        <fullName evidence="2">Uncharacterized protein</fullName>
    </submittedName>
</protein>
<accession>A0A4Z2EUN5</accession>
<dbReference type="EMBL" id="SRLO01002570">
    <property type="protein sequence ID" value="TNN32646.1"/>
    <property type="molecule type" value="Genomic_DNA"/>
</dbReference>
<evidence type="ECO:0000256" key="1">
    <source>
        <dbReference type="SAM" id="Phobius"/>
    </source>
</evidence>
<keyword evidence="1" id="KW-1133">Transmembrane helix</keyword>
<keyword evidence="3" id="KW-1185">Reference proteome</keyword>
<keyword evidence="1" id="KW-0472">Membrane</keyword>
<sequence length="73" mass="7839">MTLSQEHSTPEKILSGLYLYLGSTCTWALPVPGLYLYLGSTCTWALPVPGLYLYLQVFPPAGGSGSRSSEPNS</sequence>
<gene>
    <name evidence="2" type="ORF">EYF80_057188</name>
</gene>